<organism evidence="1 2">
    <name type="scientific">Nibea albiflora</name>
    <name type="common">Yellow drum</name>
    <name type="synonym">Corvina albiflora</name>
    <dbReference type="NCBI Taxonomy" id="240163"/>
    <lineage>
        <taxon>Eukaryota</taxon>
        <taxon>Metazoa</taxon>
        <taxon>Chordata</taxon>
        <taxon>Craniata</taxon>
        <taxon>Vertebrata</taxon>
        <taxon>Euteleostomi</taxon>
        <taxon>Actinopterygii</taxon>
        <taxon>Neopterygii</taxon>
        <taxon>Teleostei</taxon>
        <taxon>Neoteleostei</taxon>
        <taxon>Acanthomorphata</taxon>
        <taxon>Eupercaria</taxon>
        <taxon>Sciaenidae</taxon>
        <taxon>Nibea</taxon>
    </lineage>
</organism>
<reference evidence="1" key="1">
    <citation type="submission" date="2020-04" db="EMBL/GenBank/DDBJ databases">
        <title>A chromosome-scale assembly and high-density genetic map of the yellow drum (Nibea albiflora) genome.</title>
        <authorList>
            <person name="Xu D."/>
            <person name="Zhang W."/>
            <person name="Chen R."/>
            <person name="Tan P."/>
            <person name="Wang L."/>
            <person name="Song H."/>
            <person name="Tian L."/>
            <person name="Zhu Q."/>
            <person name="Wang B."/>
        </authorList>
    </citation>
    <scope>NUCLEOTIDE SEQUENCE</scope>
    <source>
        <strain evidence="1">ZJHYS-2018</strain>
    </source>
</reference>
<comment type="caution">
    <text evidence="1">The sequence shown here is derived from an EMBL/GenBank/DDBJ whole genome shotgun (WGS) entry which is preliminary data.</text>
</comment>
<evidence type="ECO:0000313" key="1">
    <source>
        <dbReference type="EMBL" id="KAG8009719.1"/>
    </source>
</evidence>
<evidence type="ECO:0000313" key="2">
    <source>
        <dbReference type="Proteomes" id="UP000805704"/>
    </source>
</evidence>
<name>A0ACB7F5C6_NIBAL</name>
<dbReference type="EMBL" id="CM024804">
    <property type="protein sequence ID" value="KAG8009719.1"/>
    <property type="molecule type" value="Genomic_DNA"/>
</dbReference>
<gene>
    <name evidence="1" type="primary">NAGA.2</name>
    <name evidence="1" type="ORF">GBF38_010528</name>
</gene>
<keyword evidence="2" id="KW-1185">Reference proteome</keyword>
<accession>A0ACB7F5C6</accession>
<dbReference type="Proteomes" id="UP000805704">
    <property type="component" value="Chromosome 16"/>
</dbReference>
<sequence length="884" mass="97079">MEAAVGFALGAVAGCILGITEDPVDQSLSVMTAAAPMKPVMEEVRTVGPLGLGTLIGATALTTAMTSVVAGVILAAVVASVFVVTRNCGASHIDTVILWTTAGFAGALGTTLSGATLGIAIEWIVRNYGMMGLLWALSILTVIKPPLHYVFKILWKQGEACCTLGTTAWAETEKKQIETTETEQRQRVAVQIEERILMLEKGGNTKGMEARMAWMTERMQRKEIERKKMEREEAEMEQRTLQDWINTVVVKYVDFLAFAGIPMTVVAIVTSGFGVFGYGDHQSVLIVLLALVAIIAYMLLKSSDFKFWMLVGCMGMLATFVIAMLTLHAGQLVVSTAMKMRAAGHSQSKEDINTRINQQSSLEALNAAFFVAKLCELGLGATVGGPLVRRAAGEMKVIVGAALVALGLLAGVKVLSPVLGDGGKAGALLGMVGATGKKALRAHSFSQAHSEMGLLGVTLLLALISLTVALDNGLLKTPPMGWMAWERFRCDIDCKNDPENCIREDLFRDMADRLVEDGWKELGYEYVIIDDCWMSMLRDKQGRLQPDPIRFPGGIAKLAKYMHDRGLKLGIYADMGTYTCMHYPGTTLDKIELDAQTFANWSVDYLKFDGCYSNPVEQMLGYPLMSKALNATGRPIAYSCSWPAYLGGLPPNVNYTLLGDICHLWRNYYDIQDSWDSMQGIVDWFFNNQDDLQPAAGPGRWNDPDMLIIGNFGLSMDQARSQMALWAIMAAPLIMSNDLRKLDNSARAILQNKVAIAINQDSMGIQGRRLVQEKSHIEVYWRPLSKSASALVFLSRRNDMPYRYHTSLAKLNYEAGNYEAYDVFSGSTVKGLNATAEFTVSINPSGVVMWYLYPKQQSQQTERLRYQHNRGSGLTFHKAAPGHL</sequence>
<proteinExistence type="predicted"/>
<protein>
    <submittedName>
        <fullName evidence="1">Alpha-N-acetylgalactosaminidase</fullName>
    </submittedName>
</protein>